<organism evidence="4 6">
    <name type="scientific">Thalassovita autumnalis</name>
    <dbReference type="NCBI Taxonomy" id="2072972"/>
    <lineage>
        <taxon>Bacteria</taxon>
        <taxon>Pseudomonadati</taxon>
        <taxon>Pseudomonadota</taxon>
        <taxon>Alphaproteobacteria</taxon>
        <taxon>Rhodobacterales</taxon>
        <taxon>Roseobacteraceae</taxon>
        <taxon>Thalassovita</taxon>
    </lineage>
</organism>
<dbReference type="InterPro" id="IPR002477">
    <property type="entry name" value="Peptidoglycan-bd-like"/>
</dbReference>
<dbReference type="Proteomes" id="UP000051086">
    <property type="component" value="Unassembled WGS sequence"/>
</dbReference>
<evidence type="ECO:0000256" key="1">
    <source>
        <dbReference type="SAM" id="MobiDB-lite"/>
    </source>
</evidence>
<feature type="region of interest" description="Disordered" evidence="1">
    <location>
        <begin position="183"/>
        <end position="207"/>
    </location>
</feature>
<evidence type="ECO:0000313" key="3">
    <source>
        <dbReference type="EMBL" id="CUH69427.1"/>
    </source>
</evidence>
<reference evidence="3 5" key="1">
    <citation type="submission" date="2015-09" db="EMBL/GenBank/DDBJ databases">
        <authorList>
            <person name="Rodrigo-Torres L."/>
            <person name="Arahal D.R."/>
        </authorList>
    </citation>
    <scope>NUCLEOTIDE SEQUENCE [LARGE SCALE GENOMIC DNA]</scope>
    <source>
        <strain evidence="3 5">CECT 5118</strain>
    </source>
</reference>
<dbReference type="Gene3D" id="1.10.101.10">
    <property type="entry name" value="PGBD-like superfamily/PGBD"/>
    <property type="match status" value="1"/>
</dbReference>
<keyword evidence="5" id="KW-1185">Reference proteome</keyword>
<evidence type="ECO:0000313" key="5">
    <source>
        <dbReference type="Proteomes" id="UP000051086"/>
    </source>
</evidence>
<dbReference type="OrthoDB" id="8033216at2"/>
<proteinExistence type="predicted"/>
<dbReference type="EMBL" id="CYSB01000039">
    <property type="protein sequence ID" value="CUH69427.1"/>
    <property type="molecule type" value="Genomic_DNA"/>
</dbReference>
<accession>A0A0P1FN22</accession>
<gene>
    <name evidence="3" type="ORF">TL5118_03387</name>
    <name evidence="4" type="ORF">TL5120_00544</name>
</gene>
<dbReference type="InterPro" id="IPR036366">
    <property type="entry name" value="PGBDSf"/>
</dbReference>
<evidence type="ECO:0000313" key="4">
    <source>
        <dbReference type="EMBL" id="CUH70764.1"/>
    </source>
</evidence>
<dbReference type="RefSeq" id="WP_058242106.1">
    <property type="nucleotide sequence ID" value="NZ_CYSB01000039.1"/>
</dbReference>
<name>A0A0P1FN22_9RHOB</name>
<dbReference type="Proteomes" id="UP000051887">
    <property type="component" value="Unassembled WGS sequence"/>
</dbReference>
<dbReference type="InterPro" id="IPR036365">
    <property type="entry name" value="PGBD-like_sf"/>
</dbReference>
<feature type="region of interest" description="Disordered" evidence="1">
    <location>
        <begin position="1540"/>
        <end position="1569"/>
    </location>
</feature>
<dbReference type="EMBL" id="CYSC01000011">
    <property type="protein sequence ID" value="CUH70764.1"/>
    <property type="molecule type" value="Genomic_DNA"/>
</dbReference>
<sequence length="1900" mass="199138">MRDTSVFGLPAFRTCFWVEGVKRPPGAVKASAGWRARRIAVAADVKNLMATLALTCAATLFLSQSGAAQNLLNDGGFDGAASPTMGNNHNDQLPDWRFAAVIDPSVIFKNANNLVRVDGPGGFDYVDFTGDALGPESDASGAGANTPQFYIDSSVRGTLGWQYFTPSCSGIATGQIFMSNREGHGIGTGTLSGPSAPPPPANGGDYQTAGGLSIVPVNTQLAQFPGGPAQVPLAQQQTVLDLAAAHDAAKLRIVLGAGPSRNYPWTPFSVQVPVQAGLDYAFVAELGHSVNMDEASVTLDCDPDLPVINPQDVVLSKSCELEEAHTHNGILGQRWACQVDVATPSAPFAGDITLHDVFTNTPLVNGLILLGESLSGNGTCFQGDCLISGANFDPSGTESFAFDVFVEAVAEADVYPLENCVSGALDDGSGNLQPLAPHCTTGQWIPRSQVVKTCDPIPAHATAPYTMNCSIEVTASGLVGGTYVSVMDAFAAQPPSIATVSPSFMNVTSTENWNCIDHALNTPSSIGICELPAEDLMVAGGTSTLEISFQFTVDQAPTQVANCRFTDIHTGSYLDQLNTQRSPLRSPIQSGQGQNPGWPQMPDGCVYMDVPAPQLDTKVDVKIAKDCDQPTLTNLNGTWGYLWQCEAEVEVAPAPFAGEVSFTDDGSQISLGTSEFVSVSDPNNCQGIGTDILACTYDGATFSSPHFVQYDLFTPYVPTDEEIQWRNCIRGSAVTPAGTFPSVPMCTGRVIKPSDVPVFDPVKEITLEKVCKDQGREMMHDGQMGLGWDCQIIVAAVPAPFAGSFTFTEDATSITGSTGQIIGIDQPLPAHWACAPNVPTPSTDCTIAGASFDPSGTETVGFTLFAPNTGEPVKWKNCVSGVYTPADKGDTGGTPFEVKGNCETITWKPPVVSTPPTFSLKKSCRGPFDQGPDGQSYSCTISVTQTGGDPITQPLTLNELFTSTTTGQPASQFMIGLQGSPGWACDMPTASCTIQPADFNGTTGHQIGAFFLIPNGTLAEQDFENCATLMMDDAEVAAAPCVALDEPHGDPAFEVQKECKPLGERQVMGPSTWFQPWSCTLTVTSNGVPFTDPLWIDDNMLYGPHDGSQSVVSVSSNDPWQCSPAPYGPNGNQPVCGIQGSQFPHTTSTLNVTLNLFGGAADQFGAENCVALSMGQAPSSDPADTIAGDCFEIIPTPEPKEPQIDLVKTCEAATQTGTGLWTVECLLTITGQNLPNGQQFRVTDELMSSNTQNATFGTINTGTNTCGGGTIAGGTMAGCDLTTDMINNNGGTLTLPYTGIYQGPAGRPLSGPRAQNCAFVDVPGLGLHGPQGGNGKSCVPIEFKVSVTGAGNVLTDPEVPGGSTPDVGGPVVTGEPIEATGGVIGSFPSFPSQTYVTKTCDPLVFASGAQTATAHCNIEIGFPANSGELIYEFFDFARVAGASWMDIVQGPMPPLTGLPQLGCAPDLTSSFPSKTECTGPSLAQMSAGGVFNLDWSAELTRPVPGREAYENCVVVRTSVNGTPNGSYGNCHAFEVTIDGQKAQDSSPSPMPKPAPLQEPKLSTRKVQTSDCVPNRNTQRYSCGFQIVVANEGTAPFNGPLVVTDTFGSPYAQAITQTSAGGWSCAQPVAGSVSCEHAGLTLPAGSFAYIDLEMEVQGLVNGGQWENCAAVGIPNDRKQRVAAIQQVMNARGLAAGPVDGLPGKKTYAALAELQKSLGLRVTRAFDDALFVALGLPLAKPGQKACVTAELPPMPKPPLQCDRATTVQTGESCQCRYDNMLRRDATSCQCKGGFAFVAGEGCVKQVVAPKPEPTPSPLLETLTCDKRSTRLRGDQCVCLDPKNAVKTSETTCGCKNGGPMIGGKCLSIVISPKPGKPDTADNPVGTTEPEKCKVRINGIWLK</sequence>
<evidence type="ECO:0000313" key="6">
    <source>
        <dbReference type="Proteomes" id="UP000051887"/>
    </source>
</evidence>
<reference evidence="4 6" key="2">
    <citation type="submission" date="2015-09" db="EMBL/GenBank/DDBJ databases">
        <authorList>
            <consortium name="Swine Surveillance"/>
        </authorList>
    </citation>
    <scope>NUCLEOTIDE SEQUENCE [LARGE SCALE GENOMIC DNA]</scope>
    <source>
        <strain evidence="4 6">5120</strain>
    </source>
</reference>
<feature type="domain" description="Peptidoglycan binding-like" evidence="2">
    <location>
        <begin position="1677"/>
        <end position="1721"/>
    </location>
</feature>
<protein>
    <recommendedName>
        <fullName evidence="2">Peptidoglycan binding-like domain-containing protein</fullName>
    </recommendedName>
</protein>
<evidence type="ECO:0000259" key="2">
    <source>
        <dbReference type="Pfam" id="PF01471"/>
    </source>
</evidence>
<dbReference type="Pfam" id="PF01471">
    <property type="entry name" value="PG_binding_1"/>
    <property type="match status" value="1"/>
</dbReference>
<dbReference type="SUPFAM" id="SSF47090">
    <property type="entry name" value="PGBD-like"/>
    <property type="match status" value="1"/>
</dbReference>